<feature type="compositionally biased region" description="Basic residues" evidence="1">
    <location>
        <begin position="77"/>
        <end position="90"/>
    </location>
</feature>
<feature type="compositionally biased region" description="Basic and acidic residues" evidence="1">
    <location>
        <begin position="375"/>
        <end position="385"/>
    </location>
</feature>
<reference evidence="2 3" key="1">
    <citation type="submission" date="2014-06" db="EMBL/GenBank/DDBJ databases">
        <title>Evolutionary Origins and Diversification of the Mycorrhizal Mutualists.</title>
        <authorList>
            <consortium name="DOE Joint Genome Institute"/>
            <consortium name="Mycorrhizal Genomics Consortium"/>
            <person name="Kohler A."/>
            <person name="Kuo A."/>
            <person name="Nagy L.G."/>
            <person name="Floudas D."/>
            <person name="Copeland A."/>
            <person name="Barry K.W."/>
            <person name="Cichocki N."/>
            <person name="Veneault-Fourrey C."/>
            <person name="LaButti K."/>
            <person name="Lindquist E.A."/>
            <person name="Lipzen A."/>
            <person name="Lundell T."/>
            <person name="Morin E."/>
            <person name="Murat C."/>
            <person name="Riley R."/>
            <person name="Ohm R."/>
            <person name="Sun H."/>
            <person name="Tunlid A."/>
            <person name="Henrissat B."/>
            <person name="Grigoriev I.V."/>
            <person name="Hibbett D.S."/>
            <person name="Martin F."/>
        </authorList>
    </citation>
    <scope>NUCLEOTIDE SEQUENCE [LARGE SCALE GENOMIC DNA]</scope>
    <source>
        <strain evidence="2 3">SS14</strain>
    </source>
</reference>
<dbReference type="EMBL" id="KN837728">
    <property type="protein sequence ID" value="KIJ23300.1"/>
    <property type="molecule type" value="Genomic_DNA"/>
</dbReference>
<evidence type="ECO:0000313" key="3">
    <source>
        <dbReference type="Proteomes" id="UP000054279"/>
    </source>
</evidence>
<evidence type="ECO:0000256" key="1">
    <source>
        <dbReference type="SAM" id="MobiDB-lite"/>
    </source>
</evidence>
<feature type="non-terminal residue" evidence="2">
    <location>
        <position position="1"/>
    </location>
</feature>
<protein>
    <submittedName>
        <fullName evidence="2">Uncharacterized protein</fullName>
    </submittedName>
</protein>
<feature type="compositionally biased region" description="Basic residues" evidence="1">
    <location>
        <begin position="224"/>
        <end position="238"/>
    </location>
</feature>
<feature type="compositionally biased region" description="Basic residues" evidence="1">
    <location>
        <begin position="111"/>
        <end position="120"/>
    </location>
</feature>
<dbReference type="HOGENOM" id="CLU_718790_0_0_1"/>
<dbReference type="AlphaFoldDB" id="A0A0C9UDT0"/>
<dbReference type="OrthoDB" id="3328313at2759"/>
<evidence type="ECO:0000313" key="2">
    <source>
        <dbReference type="EMBL" id="KIJ23300.1"/>
    </source>
</evidence>
<feature type="compositionally biased region" description="Basic residues" evidence="1">
    <location>
        <begin position="193"/>
        <end position="205"/>
    </location>
</feature>
<keyword evidence="3" id="KW-1185">Reference proteome</keyword>
<sequence length="385" mass="42095">MSEALLAIRQKAQSMQEASKAKRFRDRGGSYQPLSPSKNKLMALFNSGNLFEDLEEEPQPAAEPVEEAGPRSPPKSPVKKPTKGTAHSRKKAPDTDHVTEAGQAGPSKPRPAARAKSKRTLVKDSGESTTAAFEDAFPDNISTPIGSKVSKSESKPVIKAKSAQAGVSHATSQKTKSRSMKTTPAEEEDGKLKTRPVVKRNSKKRIIQEVTSDEEQVDHDHRPSPPKKPRRAATKKASQKKDAKENVPARASSKSKKMANTISEVDKSDADVTEEPTIEPPGGQKRSRAKEQSDQEDEIPKKRRRRKVASSADELSESTYDTEDGKPSGTKKKTAVKAVKLKKKASSKKEDMESVPPKPPLGKLSTILEVEEEETYAKDEKDEDS</sequence>
<organism evidence="2 3">
    <name type="scientific">Sphaerobolus stellatus (strain SS14)</name>
    <dbReference type="NCBI Taxonomy" id="990650"/>
    <lineage>
        <taxon>Eukaryota</taxon>
        <taxon>Fungi</taxon>
        <taxon>Dikarya</taxon>
        <taxon>Basidiomycota</taxon>
        <taxon>Agaricomycotina</taxon>
        <taxon>Agaricomycetes</taxon>
        <taxon>Phallomycetidae</taxon>
        <taxon>Geastrales</taxon>
        <taxon>Sphaerobolaceae</taxon>
        <taxon>Sphaerobolus</taxon>
    </lineage>
</organism>
<feature type="compositionally biased region" description="Basic residues" evidence="1">
    <location>
        <begin position="329"/>
        <end position="346"/>
    </location>
</feature>
<feature type="region of interest" description="Disordered" evidence="1">
    <location>
        <begin position="1"/>
        <end position="385"/>
    </location>
</feature>
<gene>
    <name evidence="2" type="ORF">M422DRAFT_276148</name>
</gene>
<accession>A0A0C9UDT0</accession>
<name>A0A0C9UDT0_SPHS4</name>
<dbReference type="Proteomes" id="UP000054279">
    <property type="component" value="Unassembled WGS sequence"/>
</dbReference>
<proteinExistence type="predicted"/>